<dbReference type="EMBL" id="PDNC01000039">
    <property type="protein sequence ID" value="PGH04370.1"/>
    <property type="molecule type" value="Genomic_DNA"/>
</dbReference>
<accession>A0A2B7X679</accession>
<reference evidence="5 6" key="1">
    <citation type="submission" date="2017-10" db="EMBL/GenBank/DDBJ databases">
        <title>Comparative genomics in systemic dimorphic fungi from Ajellomycetaceae.</title>
        <authorList>
            <person name="Munoz J.F."/>
            <person name="Mcewen J.G."/>
            <person name="Clay O.K."/>
            <person name="Cuomo C.A."/>
        </authorList>
    </citation>
    <scope>NUCLEOTIDE SEQUENCE [LARGE SCALE GENOMIC DNA]</scope>
    <source>
        <strain evidence="5 6">UAMH130</strain>
    </source>
</reference>
<dbReference type="Gene3D" id="2.40.50.140">
    <property type="entry name" value="Nucleic acid-binding proteins"/>
    <property type="match status" value="1"/>
</dbReference>
<proteinExistence type="inferred from homology"/>
<keyword evidence="2" id="KW-0689">Ribosomal protein</keyword>
<dbReference type="Pfam" id="PF00366">
    <property type="entry name" value="Ribosomal_S17"/>
    <property type="match status" value="1"/>
</dbReference>
<evidence type="ECO:0000256" key="2">
    <source>
        <dbReference type="ARBA" id="ARBA00022980"/>
    </source>
</evidence>
<dbReference type="GO" id="GO:0006412">
    <property type="term" value="P:translation"/>
    <property type="evidence" value="ECO:0007669"/>
    <property type="project" value="InterPro"/>
</dbReference>
<dbReference type="OrthoDB" id="274752at2759"/>
<dbReference type="InterPro" id="IPR012340">
    <property type="entry name" value="NA-bd_OB-fold"/>
</dbReference>
<dbReference type="InterPro" id="IPR000266">
    <property type="entry name" value="Ribosomal_uS17"/>
</dbReference>
<keyword evidence="6" id="KW-1185">Reference proteome</keyword>
<evidence type="ECO:0000313" key="5">
    <source>
        <dbReference type="EMBL" id="PGH04370.1"/>
    </source>
</evidence>
<gene>
    <name evidence="5" type="ORF">GX51_03529</name>
</gene>
<dbReference type="AlphaFoldDB" id="A0A2B7X679"/>
<feature type="compositionally biased region" description="Pro residues" evidence="4">
    <location>
        <begin position="73"/>
        <end position="89"/>
    </location>
</feature>
<evidence type="ECO:0000313" key="6">
    <source>
        <dbReference type="Proteomes" id="UP000224080"/>
    </source>
</evidence>
<evidence type="ECO:0000256" key="1">
    <source>
        <dbReference type="ARBA" id="ARBA00010254"/>
    </source>
</evidence>
<organism evidence="5 6">
    <name type="scientific">Blastomyces parvus</name>
    <dbReference type="NCBI Taxonomy" id="2060905"/>
    <lineage>
        <taxon>Eukaryota</taxon>
        <taxon>Fungi</taxon>
        <taxon>Dikarya</taxon>
        <taxon>Ascomycota</taxon>
        <taxon>Pezizomycotina</taxon>
        <taxon>Eurotiomycetes</taxon>
        <taxon>Eurotiomycetidae</taxon>
        <taxon>Onygenales</taxon>
        <taxon>Ajellomycetaceae</taxon>
        <taxon>Blastomyces</taxon>
    </lineage>
</organism>
<dbReference type="STRING" id="2060905.A0A2B7X679"/>
<comment type="similarity">
    <text evidence="1">Belongs to the universal ribosomal protein uS17 family.</text>
</comment>
<feature type="compositionally biased region" description="Low complexity" evidence="4">
    <location>
        <begin position="90"/>
        <end position="108"/>
    </location>
</feature>
<evidence type="ECO:0000256" key="3">
    <source>
        <dbReference type="ARBA" id="ARBA00023274"/>
    </source>
</evidence>
<sequence length="247" mass="27178">MTPKTILLRASARPSFLIPSSRAASHPAASLSSLLSAMQLRPSSRQTTRRPLTTSTQSTQPPPPEQSSSSSPSSPPPPSSSSSTPPPRTTNPTTTTATTTATTTTPAARTRHTIKFGTVLTAGRMDKTVRVLHKHTAYHKRLHKSYPASTIYLVHDPCNSLRQGDVIEFSSGWRTSKNVRHVVERIVAPFGVPVDKRPRVLSWPEREALKAEREEKAGKVMRVGRVKRLVAERLEIEKRRAGEKEVV</sequence>
<evidence type="ECO:0008006" key="7">
    <source>
        <dbReference type="Google" id="ProtNLM"/>
    </source>
</evidence>
<feature type="region of interest" description="Disordered" evidence="4">
    <location>
        <begin position="1"/>
        <end position="110"/>
    </location>
</feature>
<dbReference type="Proteomes" id="UP000224080">
    <property type="component" value="Unassembled WGS sequence"/>
</dbReference>
<dbReference type="GO" id="GO:0005840">
    <property type="term" value="C:ribosome"/>
    <property type="evidence" value="ECO:0007669"/>
    <property type="project" value="UniProtKB-KW"/>
</dbReference>
<protein>
    <recommendedName>
        <fullName evidence="7">Ribosomal protein S17</fullName>
    </recommendedName>
</protein>
<evidence type="ECO:0000256" key="4">
    <source>
        <dbReference type="SAM" id="MobiDB-lite"/>
    </source>
</evidence>
<name>A0A2B7X679_9EURO</name>
<keyword evidence="3" id="KW-0687">Ribonucleoprotein</keyword>
<dbReference type="SUPFAM" id="SSF50249">
    <property type="entry name" value="Nucleic acid-binding proteins"/>
    <property type="match status" value="1"/>
</dbReference>
<comment type="caution">
    <text evidence="5">The sequence shown here is derived from an EMBL/GenBank/DDBJ whole genome shotgun (WGS) entry which is preliminary data.</text>
</comment>
<feature type="compositionally biased region" description="Low complexity" evidence="4">
    <location>
        <begin position="20"/>
        <end position="59"/>
    </location>
</feature>
<dbReference type="GO" id="GO:0003735">
    <property type="term" value="F:structural constituent of ribosome"/>
    <property type="evidence" value="ECO:0007669"/>
    <property type="project" value="InterPro"/>
</dbReference>
<dbReference type="GO" id="GO:1990904">
    <property type="term" value="C:ribonucleoprotein complex"/>
    <property type="evidence" value="ECO:0007669"/>
    <property type="project" value="UniProtKB-KW"/>
</dbReference>